<comment type="caution">
    <text evidence="3">The sequence shown here is derived from an EMBL/GenBank/DDBJ whole genome shotgun (WGS) entry which is preliminary data.</text>
</comment>
<name>A0A2U2X340_9FLAO</name>
<keyword evidence="4" id="KW-1185">Reference proteome</keyword>
<dbReference type="Pfam" id="PF09603">
    <property type="entry name" value="Fib_succ_major"/>
    <property type="match status" value="1"/>
</dbReference>
<keyword evidence="1" id="KW-0732">Signal</keyword>
<dbReference type="InterPro" id="IPR011871">
    <property type="entry name" value="Fib_succ_major"/>
</dbReference>
<dbReference type="Proteomes" id="UP000245370">
    <property type="component" value="Unassembled WGS sequence"/>
</dbReference>
<evidence type="ECO:0000313" key="3">
    <source>
        <dbReference type="EMBL" id="PWH82201.1"/>
    </source>
</evidence>
<organism evidence="3 4">
    <name type="scientific">Brumimicrobium oceani</name>
    <dbReference type="NCBI Taxonomy" id="2100725"/>
    <lineage>
        <taxon>Bacteria</taxon>
        <taxon>Pseudomonadati</taxon>
        <taxon>Bacteroidota</taxon>
        <taxon>Flavobacteriia</taxon>
        <taxon>Flavobacteriales</taxon>
        <taxon>Crocinitomicaceae</taxon>
        <taxon>Brumimicrobium</taxon>
    </lineage>
</organism>
<gene>
    <name evidence="3" type="ORF">DIT68_13925</name>
</gene>
<evidence type="ECO:0000259" key="2">
    <source>
        <dbReference type="Pfam" id="PF09603"/>
    </source>
</evidence>
<reference evidence="3 4" key="1">
    <citation type="submission" date="2018-05" db="EMBL/GenBank/DDBJ databases">
        <title>Brumimicrobium oceani sp. nov., isolated from coastal sediment.</title>
        <authorList>
            <person name="Kou Y."/>
        </authorList>
    </citation>
    <scope>NUCLEOTIDE SEQUENCE [LARGE SCALE GENOMIC DNA]</scope>
    <source>
        <strain evidence="3 4">C305</strain>
    </source>
</reference>
<dbReference type="EMBL" id="QFRJ01000014">
    <property type="protein sequence ID" value="PWH82201.1"/>
    <property type="molecule type" value="Genomic_DNA"/>
</dbReference>
<dbReference type="RefSeq" id="WP_109360430.1">
    <property type="nucleotide sequence ID" value="NZ_QFRJ01000014.1"/>
</dbReference>
<feature type="chain" id="PRO_5015682138" description="Fibrobacter succinogenes major paralogous domain-containing protein" evidence="1">
    <location>
        <begin position="21"/>
        <end position="303"/>
    </location>
</feature>
<accession>A0A2U2X340</accession>
<sequence length="303" mass="32113">MKTSITLSITTILLAFNCLAQSVGINTTGAGPDNSAVLDLNATDKGFLITRADTANITSPAFGLMTLAPSDSCLYMFSGNAWIGMGGGGSNCSCSPPAPPNSGSPSFTCGSTSLIDTRDNKTYGTVQIGNQCWMSENLNYTPTTGNSWCYQLNPAKCVTYGRLYDWDVAANNTSSNTNPSGVKGICPTGWHLPSDAEWKELEMGLGMSQADADATGYRGTNEGDQLKTSSWGGNNSTGFTALPGGSRFSSGANFYNDGIAGFWWSATENSNMAWRRDIALTQGKIRRVTSDKDSGFSVRCIKD</sequence>
<evidence type="ECO:0000256" key="1">
    <source>
        <dbReference type="SAM" id="SignalP"/>
    </source>
</evidence>
<dbReference type="NCBIfam" id="TIGR02145">
    <property type="entry name" value="Fib_succ_major"/>
    <property type="match status" value="1"/>
</dbReference>
<feature type="domain" description="Fibrobacter succinogenes major paralogous" evidence="2">
    <location>
        <begin position="126"/>
        <end position="302"/>
    </location>
</feature>
<dbReference type="OrthoDB" id="9805760at2"/>
<dbReference type="AlphaFoldDB" id="A0A2U2X340"/>
<reference evidence="3 4" key="2">
    <citation type="submission" date="2018-05" db="EMBL/GenBank/DDBJ databases">
        <authorList>
            <person name="Lanie J.A."/>
            <person name="Ng W.-L."/>
            <person name="Kazmierczak K.M."/>
            <person name="Andrzejewski T.M."/>
            <person name="Davidsen T.M."/>
            <person name="Wayne K.J."/>
            <person name="Tettelin H."/>
            <person name="Glass J.I."/>
            <person name="Rusch D."/>
            <person name="Podicherti R."/>
            <person name="Tsui H.-C.T."/>
            <person name="Winkler M.E."/>
        </authorList>
    </citation>
    <scope>NUCLEOTIDE SEQUENCE [LARGE SCALE GENOMIC DNA]</scope>
    <source>
        <strain evidence="3 4">C305</strain>
    </source>
</reference>
<protein>
    <recommendedName>
        <fullName evidence="2">Fibrobacter succinogenes major paralogous domain-containing protein</fullName>
    </recommendedName>
</protein>
<evidence type="ECO:0000313" key="4">
    <source>
        <dbReference type="Proteomes" id="UP000245370"/>
    </source>
</evidence>
<proteinExistence type="predicted"/>
<feature type="signal peptide" evidence="1">
    <location>
        <begin position="1"/>
        <end position="20"/>
    </location>
</feature>